<keyword evidence="3" id="KW-1185">Reference proteome</keyword>
<comment type="caution">
    <text evidence="2">The sequence shown here is derived from an EMBL/GenBank/DDBJ whole genome shotgun (WGS) entry which is preliminary data.</text>
</comment>
<dbReference type="EMBL" id="JAXIOK010000016">
    <property type="protein sequence ID" value="KAK4752008.1"/>
    <property type="molecule type" value="Genomic_DNA"/>
</dbReference>
<protein>
    <submittedName>
        <fullName evidence="2">Uncharacterized protein</fullName>
    </submittedName>
</protein>
<evidence type="ECO:0000256" key="1">
    <source>
        <dbReference type="SAM" id="MobiDB-lite"/>
    </source>
</evidence>
<feature type="compositionally biased region" description="Basic and acidic residues" evidence="1">
    <location>
        <begin position="1"/>
        <end position="19"/>
    </location>
</feature>
<feature type="region of interest" description="Disordered" evidence="1">
    <location>
        <begin position="1"/>
        <end position="39"/>
    </location>
</feature>
<feature type="region of interest" description="Disordered" evidence="1">
    <location>
        <begin position="54"/>
        <end position="75"/>
    </location>
</feature>
<dbReference type="AlphaFoldDB" id="A0AAN7JR78"/>
<reference evidence="2 3" key="1">
    <citation type="journal article" date="2023" name="Hortic Res">
        <title>Pangenome of water caltrop reveals structural variations and asymmetric subgenome divergence after allopolyploidization.</title>
        <authorList>
            <person name="Zhang X."/>
            <person name="Chen Y."/>
            <person name="Wang L."/>
            <person name="Yuan Y."/>
            <person name="Fang M."/>
            <person name="Shi L."/>
            <person name="Lu R."/>
            <person name="Comes H.P."/>
            <person name="Ma Y."/>
            <person name="Chen Y."/>
            <person name="Huang G."/>
            <person name="Zhou Y."/>
            <person name="Zheng Z."/>
            <person name="Qiu Y."/>
        </authorList>
    </citation>
    <scope>NUCLEOTIDE SEQUENCE [LARGE SCALE GENOMIC DNA]</scope>
    <source>
        <tissue evidence="2">Roots</tissue>
    </source>
</reference>
<dbReference type="Proteomes" id="UP001345219">
    <property type="component" value="Chromosome 16"/>
</dbReference>
<accession>A0AAN7JR78</accession>
<evidence type="ECO:0000313" key="3">
    <source>
        <dbReference type="Proteomes" id="UP001345219"/>
    </source>
</evidence>
<organism evidence="2 3">
    <name type="scientific">Trapa incisa</name>
    <dbReference type="NCBI Taxonomy" id="236973"/>
    <lineage>
        <taxon>Eukaryota</taxon>
        <taxon>Viridiplantae</taxon>
        <taxon>Streptophyta</taxon>
        <taxon>Embryophyta</taxon>
        <taxon>Tracheophyta</taxon>
        <taxon>Spermatophyta</taxon>
        <taxon>Magnoliopsida</taxon>
        <taxon>eudicotyledons</taxon>
        <taxon>Gunneridae</taxon>
        <taxon>Pentapetalae</taxon>
        <taxon>rosids</taxon>
        <taxon>malvids</taxon>
        <taxon>Myrtales</taxon>
        <taxon>Lythraceae</taxon>
        <taxon>Trapa</taxon>
    </lineage>
</organism>
<sequence>MDPMWAHERGHRSSTDRRPQLRSFSDRQTAVSSKRKKGDPHALLVVAVRIRELKKKESRRTKASPPRSLSLPLPLPPSLSLSPQIHQLKLNPDFSVDGGGGRAELCRVQ</sequence>
<feature type="compositionally biased region" description="Polar residues" evidence="1">
    <location>
        <begin position="22"/>
        <end position="32"/>
    </location>
</feature>
<name>A0AAN7JR78_9MYRT</name>
<gene>
    <name evidence="2" type="ORF">SAY87_020806</name>
</gene>
<feature type="compositionally biased region" description="Low complexity" evidence="1">
    <location>
        <begin position="64"/>
        <end position="75"/>
    </location>
</feature>
<evidence type="ECO:0000313" key="2">
    <source>
        <dbReference type="EMBL" id="KAK4752008.1"/>
    </source>
</evidence>
<proteinExistence type="predicted"/>